<proteinExistence type="predicted"/>
<protein>
    <recommendedName>
        <fullName evidence="1">Hemicentin/VWA7 galactose-binding domain-containing protein</fullName>
    </recommendedName>
</protein>
<evidence type="ECO:0000259" key="1">
    <source>
        <dbReference type="Pfam" id="PF23560"/>
    </source>
</evidence>
<dbReference type="Proteomes" id="UP000264820">
    <property type="component" value="Unplaced"/>
</dbReference>
<dbReference type="Ensembl" id="ENSHCOT00000024092.1">
    <property type="protein sequence ID" value="ENSHCOP00000016021.1"/>
    <property type="gene ID" value="ENSHCOG00000019716.1"/>
</dbReference>
<dbReference type="AlphaFoldDB" id="A0A3Q2YDN5"/>
<dbReference type="Pfam" id="PF23560">
    <property type="entry name" value="GBD_Hemicentin"/>
    <property type="match status" value="1"/>
</dbReference>
<reference evidence="2" key="1">
    <citation type="submission" date="2025-08" db="UniProtKB">
        <authorList>
            <consortium name="Ensembl"/>
        </authorList>
    </citation>
    <scope>IDENTIFICATION</scope>
</reference>
<name>A0A3Q2YDN5_HIPCM</name>
<accession>A0A3Q2YDN5</accession>
<keyword evidence="3" id="KW-1185">Reference proteome</keyword>
<feature type="domain" description="Hemicentin/VWA7 galactose-binding" evidence="1">
    <location>
        <begin position="30"/>
        <end position="71"/>
    </location>
</feature>
<reference evidence="2" key="2">
    <citation type="submission" date="2025-09" db="UniProtKB">
        <authorList>
            <consortium name="Ensembl"/>
        </authorList>
    </citation>
    <scope>IDENTIFICATION</scope>
</reference>
<dbReference type="InterPro" id="IPR056475">
    <property type="entry name" value="GBD_Hemicentin/VWA7"/>
</dbReference>
<sequence length="75" mass="8754">MFKMCVNLTFLMGIVFFPILFENSLCCLFQVTVFQIMMNPGKPDNFTFTIDSSLRNITIYITGTLRHCNIKIIHR</sequence>
<organism evidence="2 3">
    <name type="scientific">Hippocampus comes</name>
    <name type="common">Tiger tail seahorse</name>
    <dbReference type="NCBI Taxonomy" id="109280"/>
    <lineage>
        <taxon>Eukaryota</taxon>
        <taxon>Metazoa</taxon>
        <taxon>Chordata</taxon>
        <taxon>Craniata</taxon>
        <taxon>Vertebrata</taxon>
        <taxon>Euteleostomi</taxon>
        <taxon>Actinopterygii</taxon>
        <taxon>Neopterygii</taxon>
        <taxon>Teleostei</taxon>
        <taxon>Neoteleostei</taxon>
        <taxon>Acanthomorphata</taxon>
        <taxon>Syngnathiaria</taxon>
        <taxon>Syngnathiformes</taxon>
        <taxon>Syngnathoidei</taxon>
        <taxon>Syngnathidae</taxon>
        <taxon>Hippocampus</taxon>
    </lineage>
</organism>
<evidence type="ECO:0000313" key="2">
    <source>
        <dbReference type="Ensembl" id="ENSHCOP00000016021.1"/>
    </source>
</evidence>
<evidence type="ECO:0000313" key="3">
    <source>
        <dbReference type="Proteomes" id="UP000264820"/>
    </source>
</evidence>